<keyword evidence="3" id="KW-0808">Transferase</keyword>
<dbReference type="InterPro" id="IPR004516">
    <property type="entry name" value="HisRS/HisZ"/>
</dbReference>
<dbReference type="GO" id="GO:0005737">
    <property type="term" value="C:cytoplasm"/>
    <property type="evidence" value="ECO:0007669"/>
    <property type="project" value="InterPro"/>
</dbReference>
<dbReference type="InterPro" id="IPR041715">
    <property type="entry name" value="HisRS-like_core"/>
</dbReference>
<feature type="domain" description="Class II Histidinyl-tRNA synthetase (HisRS)-like catalytic core" evidence="2">
    <location>
        <begin position="3"/>
        <end position="305"/>
    </location>
</feature>
<dbReference type="GO" id="GO:0016757">
    <property type="term" value="F:glycosyltransferase activity"/>
    <property type="evidence" value="ECO:0007669"/>
    <property type="project" value="UniProtKB-KW"/>
</dbReference>
<sequence>MDLFLDRLKDEERVTFALRGLYEQHGYKKVRVHKFEEYSLYIDNKNFLKTENIITFMDLDGKLLALRPDVTLSIVKNLDAHKNGSFEKLYYMEKVYRLSRQTHSYKEISQIGLECIGDLDACAAIEVIRLAAESLSAVDDRYLLDLSHMGFLAGLLEPLEIDQELKQEIARCIRQKDRFELGLLLRRAGLPADCCERLMQIPLLYGSFAKVLPAARALAVTDGMNAALDELETLYSAFAGTPLAKRLNIDFSVVNDLDYYNGLIFQGYVEGIPRAVLTGGRYDNLLHKFGKEKGAMGFAIYLDELEHFYQREAEDDADLLILYDQIDDYAAFTALVEEKISAGMRVRLERTAPPGFRCKQILHYQNGALIGEVPTC</sequence>
<dbReference type="PANTHER" id="PTHR11476">
    <property type="entry name" value="HISTIDYL-TRNA SYNTHETASE"/>
    <property type="match status" value="1"/>
</dbReference>
<evidence type="ECO:0000313" key="3">
    <source>
        <dbReference type="EMBL" id="MBC8547266.1"/>
    </source>
</evidence>
<reference evidence="3" key="1">
    <citation type="submission" date="2020-08" db="EMBL/GenBank/DDBJ databases">
        <title>Genome public.</title>
        <authorList>
            <person name="Liu C."/>
            <person name="Sun Q."/>
        </authorList>
    </citation>
    <scope>NUCLEOTIDE SEQUENCE</scope>
    <source>
        <strain evidence="3">NSJ-31</strain>
    </source>
</reference>
<dbReference type="Pfam" id="PF13393">
    <property type="entry name" value="tRNA-synt_His"/>
    <property type="match status" value="1"/>
</dbReference>
<organism evidence="3 4">
    <name type="scientific">Ligaoa zhengdingensis</name>
    <dbReference type="NCBI Taxonomy" id="2763658"/>
    <lineage>
        <taxon>Bacteria</taxon>
        <taxon>Bacillati</taxon>
        <taxon>Bacillota</taxon>
        <taxon>Clostridia</taxon>
        <taxon>Eubacteriales</taxon>
        <taxon>Oscillospiraceae</taxon>
        <taxon>Ligaoa</taxon>
    </lineage>
</organism>
<gene>
    <name evidence="3" type="ORF">H8711_10055</name>
</gene>
<evidence type="ECO:0000313" key="4">
    <source>
        <dbReference type="Proteomes" id="UP000653127"/>
    </source>
</evidence>
<evidence type="ECO:0000259" key="2">
    <source>
        <dbReference type="Pfam" id="PF13393"/>
    </source>
</evidence>
<dbReference type="RefSeq" id="WP_249283341.1">
    <property type="nucleotide sequence ID" value="NZ_JACRST010000016.1"/>
</dbReference>
<dbReference type="EMBL" id="JACRST010000016">
    <property type="protein sequence ID" value="MBC8547266.1"/>
    <property type="molecule type" value="Genomic_DNA"/>
</dbReference>
<dbReference type="SUPFAM" id="SSF55681">
    <property type="entry name" value="Class II aaRS and biotin synthetases"/>
    <property type="match status" value="1"/>
</dbReference>
<feature type="binding site" evidence="1">
    <location>
        <begin position="259"/>
        <end position="260"/>
    </location>
    <ligand>
        <name>L-histidine</name>
        <dbReference type="ChEBI" id="CHEBI:57595"/>
    </ligand>
</feature>
<dbReference type="Proteomes" id="UP000653127">
    <property type="component" value="Unassembled WGS sequence"/>
</dbReference>
<feature type="binding site" evidence="1">
    <location>
        <begin position="69"/>
        <end position="71"/>
    </location>
    <ligand>
        <name>L-histidine</name>
        <dbReference type="ChEBI" id="CHEBI:57595"/>
    </ligand>
</feature>
<dbReference type="AlphaFoldDB" id="A0A926I5G6"/>
<feature type="binding site" evidence="1">
    <location>
        <position position="110"/>
    </location>
    <ligand>
        <name>L-histidine</name>
        <dbReference type="ChEBI" id="CHEBI:57595"/>
    </ligand>
</feature>
<dbReference type="PIRSF" id="PIRSF001549">
    <property type="entry name" value="His-tRNA_synth"/>
    <property type="match status" value="1"/>
</dbReference>
<dbReference type="GO" id="GO:0140096">
    <property type="term" value="F:catalytic activity, acting on a protein"/>
    <property type="evidence" value="ECO:0007669"/>
    <property type="project" value="UniProtKB-ARBA"/>
</dbReference>
<feature type="binding site" evidence="1">
    <location>
        <position position="97"/>
    </location>
    <ligand>
        <name>L-histidine</name>
        <dbReference type="ChEBI" id="CHEBI:57595"/>
    </ligand>
</feature>
<keyword evidence="3" id="KW-0328">Glycosyltransferase</keyword>
<proteinExistence type="predicted"/>
<feature type="binding site" evidence="1">
    <location>
        <position position="114"/>
    </location>
    <ligand>
        <name>L-histidine</name>
        <dbReference type="ChEBI" id="CHEBI:57595"/>
    </ligand>
</feature>
<accession>A0A926I5G6</accession>
<keyword evidence="4" id="KW-1185">Reference proteome</keyword>
<name>A0A926I5G6_9FIRM</name>
<evidence type="ECO:0000256" key="1">
    <source>
        <dbReference type="PIRSR" id="PIRSR001549-1"/>
    </source>
</evidence>
<dbReference type="Gene3D" id="3.30.930.10">
    <property type="entry name" value="Bira Bifunctional Protein, Domain 2"/>
    <property type="match status" value="1"/>
</dbReference>
<dbReference type="InterPro" id="IPR045864">
    <property type="entry name" value="aa-tRNA-synth_II/BPL/LPL"/>
</dbReference>
<dbReference type="PANTHER" id="PTHR11476:SF7">
    <property type="entry name" value="HISTIDINE--TRNA LIGASE"/>
    <property type="match status" value="1"/>
</dbReference>
<protein>
    <submittedName>
        <fullName evidence="3">ATP phosphoribosyltransferase regulatory subunit</fullName>
    </submittedName>
</protein>
<comment type="caution">
    <text evidence="3">The sequence shown here is derived from an EMBL/GenBank/DDBJ whole genome shotgun (WGS) entry which is preliminary data.</text>
</comment>